<evidence type="ECO:0000259" key="4">
    <source>
        <dbReference type="Pfam" id="PF00582"/>
    </source>
</evidence>
<sequence>MNPPIVVATDGSAVSYLAVAWAAVDAGLHGSPLEILTSVAVPGGWGRGALLTEADTEWLRLDGRRVLTEATRVARAAAIGDALTIESDITFDTAIANLIERSRHARLLVVGSRGRGAIRRGLLGSVSTAVTRHAHCAVAVVHTTAALDPVAAEKPVLVGIDGSPHSVPALELAFEEASRRKVGLDALHAWSDTNRVGLPMSGWDAVRERETELLAERLAGYGERYPDVQVRRILVRDRPIQSLLDASQDAQLLVVGRIGRGGFAGMLLGSTSDALLHTVECPMIVVPSGRG</sequence>
<keyword evidence="6" id="KW-1185">Reference proteome</keyword>
<accession>A0ABX8D3X6</accession>
<evidence type="ECO:0000313" key="5">
    <source>
        <dbReference type="EMBL" id="QVI25090.1"/>
    </source>
</evidence>
<dbReference type="SUPFAM" id="SSF52402">
    <property type="entry name" value="Adenine nucleotide alpha hydrolases-like"/>
    <property type="match status" value="2"/>
</dbReference>
<keyword evidence="2" id="KW-0547">Nucleotide-binding</keyword>
<dbReference type="Proteomes" id="UP000683310">
    <property type="component" value="Chromosome"/>
</dbReference>
<dbReference type="Gene3D" id="3.40.50.620">
    <property type="entry name" value="HUPs"/>
    <property type="match status" value="2"/>
</dbReference>
<feature type="domain" description="UspA" evidence="4">
    <location>
        <begin position="154"/>
        <end position="287"/>
    </location>
</feature>
<gene>
    <name evidence="5" type="ORF">KHQ06_23645</name>
</gene>
<reference evidence="5 6" key="1">
    <citation type="submission" date="2021-04" db="EMBL/GenBank/DDBJ databases">
        <title>Nocardia tengchongensis.</title>
        <authorList>
            <person name="Zhuang k."/>
            <person name="Ran Y."/>
            <person name="Li W."/>
        </authorList>
    </citation>
    <scope>NUCLEOTIDE SEQUENCE [LARGE SCALE GENOMIC DNA]</scope>
    <source>
        <strain evidence="5 6">CFH S0057</strain>
    </source>
</reference>
<evidence type="ECO:0000256" key="3">
    <source>
        <dbReference type="ARBA" id="ARBA00022840"/>
    </source>
</evidence>
<comment type="similarity">
    <text evidence="1">Belongs to the universal stress protein A family.</text>
</comment>
<name>A0ABX8D3X6_9NOCA</name>
<feature type="domain" description="UspA" evidence="4">
    <location>
        <begin position="1"/>
        <end position="142"/>
    </location>
</feature>
<dbReference type="PANTHER" id="PTHR46268">
    <property type="entry name" value="STRESS RESPONSE PROTEIN NHAX"/>
    <property type="match status" value="1"/>
</dbReference>
<protein>
    <submittedName>
        <fullName evidence="5">Universal stress protein</fullName>
    </submittedName>
</protein>
<evidence type="ECO:0000256" key="1">
    <source>
        <dbReference type="ARBA" id="ARBA00008791"/>
    </source>
</evidence>
<dbReference type="EMBL" id="CP074371">
    <property type="protein sequence ID" value="QVI25090.1"/>
    <property type="molecule type" value="Genomic_DNA"/>
</dbReference>
<dbReference type="Pfam" id="PF00582">
    <property type="entry name" value="Usp"/>
    <property type="match status" value="2"/>
</dbReference>
<keyword evidence="3" id="KW-0067">ATP-binding</keyword>
<proteinExistence type="inferred from homology"/>
<dbReference type="PRINTS" id="PR01438">
    <property type="entry name" value="UNVRSLSTRESS"/>
</dbReference>
<evidence type="ECO:0000313" key="6">
    <source>
        <dbReference type="Proteomes" id="UP000683310"/>
    </source>
</evidence>
<organism evidence="5 6">
    <name type="scientific">Nocardia tengchongensis</name>
    <dbReference type="NCBI Taxonomy" id="2055889"/>
    <lineage>
        <taxon>Bacteria</taxon>
        <taxon>Bacillati</taxon>
        <taxon>Actinomycetota</taxon>
        <taxon>Actinomycetes</taxon>
        <taxon>Mycobacteriales</taxon>
        <taxon>Nocardiaceae</taxon>
        <taxon>Nocardia</taxon>
    </lineage>
</organism>
<evidence type="ECO:0000256" key="2">
    <source>
        <dbReference type="ARBA" id="ARBA00022741"/>
    </source>
</evidence>
<dbReference type="InterPro" id="IPR006015">
    <property type="entry name" value="Universal_stress_UspA"/>
</dbReference>
<dbReference type="InterPro" id="IPR014729">
    <property type="entry name" value="Rossmann-like_a/b/a_fold"/>
</dbReference>
<dbReference type="PANTHER" id="PTHR46268:SF27">
    <property type="entry name" value="UNIVERSAL STRESS PROTEIN RV2623"/>
    <property type="match status" value="1"/>
</dbReference>
<dbReference type="InterPro" id="IPR006016">
    <property type="entry name" value="UspA"/>
</dbReference>